<dbReference type="GO" id="GO:0000978">
    <property type="term" value="F:RNA polymerase II cis-regulatory region sequence-specific DNA binding"/>
    <property type="evidence" value="ECO:0007669"/>
    <property type="project" value="TreeGrafter"/>
</dbReference>
<dbReference type="OrthoDB" id="5414787at2759"/>
<dbReference type="Pfam" id="PF04082">
    <property type="entry name" value="Fungal_trans"/>
    <property type="match status" value="1"/>
</dbReference>
<keyword evidence="6" id="KW-0539">Nucleus</keyword>
<dbReference type="Proteomes" id="UP000184330">
    <property type="component" value="Unassembled WGS sequence"/>
</dbReference>
<feature type="compositionally biased region" description="Low complexity" evidence="7">
    <location>
        <begin position="38"/>
        <end position="52"/>
    </location>
</feature>
<feature type="domain" description="Zn(2)-C6 fungal-type" evidence="8">
    <location>
        <begin position="117"/>
        <end position="149"/>
    </location>
</feature>
<keyword evidence="3" id="KW-0805">Transcription regulation</keyword>
<dbReference type="SMART" id="SM00906">
    <property type="entry name" value="Fungal_trans"/>
    <property type="match status" value="1"/>
</dbReference>
<dbReference type="PANTHER" id="PTHR31944:SF131">
    <property type="entry name" value="HEME-RESPONSIVE ZINC FINGER TRANSCRIPTION FACTOR HAP1"/>
    <property type="match status" value="1"/>
</dbReference>
<dbReference type="PANTHER" id="PTHR31944">
    <property type="entry name" value="HEME-RESPONSIVE ZINC FINGER TRANSCRIPTION FACTOR HAP1"/>
    <property type="match status" value="1"/>
</dbReference>
<dbReference type="GO" id="GO:0005634">
    <property type="term" value="C:nucleus"/>
    <property type="evidence" value="ECO:0007669"/>
    <property type="project" value="TreeGrafter"/>
</dbReference>
<evidence type="ECO:0000256" key="2">
    <source>
        <dbReference type="ARBA" id="ARBA00022833"/>
    </source>
</evidence>
<organism evidence="9 10">
    <name type="scientific">Phialocephala subalpina</name>
    <dbReference type="NCBI Taxonomy" id="576137"/>
    <lineage>
        <taxon>Eukaryota</taxon>
        <taxon>Fungi</taxon>
        <taxon>Dikarya</taxon>
        <taxon>Ascomycota</taxon>
        <taxon>Pezizomycotina</taxon>
        <taxon>Leotiomycetes</taxon>
        <taxon>Helotiales</taxon>
        <taxon>Mollisiaceae</taxon>
        <taxon>Phialocephala</taxon>
        <taxon>Phialocephala fortinii species complex</taxon>
    </lineage>
</organism>
<dbReference type="CDD" id="cd12148">
    <property type="entry name" value="fungal_TF_MHR"/>
    <property type="match status" value="1"/>
</dbReference>
<feature type="region of interest" description="Disordered" evidence="7">
    <location>
        <begin position="1"/>
        <end position="204"/>
    </location>
</feature>
<feature type="compositionally biased region" description="Polar residues" evidence="7">
    <location>
        <begin position="18"/>
        <end position="29"/>
    </location>
</feature>
<evidence type="ECO:0000256" key="6">
    <source>
        <dbReference type="ARBA" id="ARBA00023242"/>
    </source>
</evidence>
<evidence type="ECO:0000313" key="10">
    <source>
        <dbReference type="Proteomes" id="UP000184330"/>
    </source>
</evidence>
<dbReference type="InterPro" id="IPR051430">
    <property type="entry name" value="Fungal_TF_Env_Response"/>
</dbReference>
<proteinExistence type="predicted"/>
<keyword evidence="10" id="KW-1185">Reference proteome</keyword>
<evidence type="ECO:0000256" key="1">
    <source>
        <dbReference type="ARBA" id="ARBA00022723"/>
    </source>
</evidence>
<keyword evidence="4" id="KW-0238">DNA-binding</keyword>
<keyword evidence="1" id="KW-0479">Metal-binding</keyword>
<dbReference type="InterPro" id="IPR007219">
    <property type="entry name" value="XnlR_reg_dom"/>
</dbReference>
<dbReference type="InterPro" id="IPR036864">
    <property type="entry name" value="Zn2-C6_fun-type_DNA-bd_sf"/>
</dbReference>
<dbReference type="SUPFAM" id="SSF57701">
    <property type="entry name" value="Zn2/Cys6 DNA-binding domain"/>
    <property type="match status" value="1"/>
</dbReference>
<evidence type="ECO:0000259" key="8">
    <source>
        <dbReference type="PROSITE" id="PS50048"/>
    </source>
</evidence>
<dbReference type="Gene3D" id="4.10.240.10">
    <property type="entry name" value="Zn(2)-C6 fungal-type DNA-binding domain"/>
    <property type="match status" value="1"/>
</dbReference>
<evidence type="ECO:0000256" key="3">
    <source>
        <dbReference type="ARBA" id="ARBA00023015"/>
    </source>
</evidence>
<dbReference type="AlphaFoldDB" id="A0A1L7WLE6"/>
<sequence length="890" mass="98151">MPDPEVGKIFTQIYGAGNMSSPNGNQVQPQHPGAQFRAQAQAQPSPAQNQNSGPSPRPGPSHLGTPATVSTSEPSPHQFSPAQTPQSSQAQAQGGEGVGSGAPTQAVKRSRQRPTKSCERCRAKKLKCDRESPCGNCKKGGRDGRDCEYRFPGGSGNEEEGTPKAKRPRVEKNGTPNMGQAPSNGYHPYASPQNYGAPVGSGGVEQFSRPGWSTIEESIVGATASSWGNAPHVLPPLNQATSSAASPLGRIEVKGTRSRYVGIGDKMAMIDHFEHSKCFIMKAFKDPEISSMMQEMSTFQRHYAPKHKCKPEIQIPYGHDELMAEMLKALPSAYLFGTLQAKYVSNWETMSRILHIPTFMRECDDLQTARQAEPLGTLPSHIPIWVVPQILAVISIASRLRDPSERSASGEELPDEPITKNCLMVQRWLDELRGKITLNFPILQTRALLLLARQANLSHPQELCRRSGDLVRMSMTMGLHKDPEDCEQIPKFQKEMRRKLWFTIVEFDMQFCLATGMPASITSSSFNVRELLNVDDQELVDEIQHYPLGKGDMWTDALPQIAVAASLRARLDATNLLGGCLDLERDAPTLLSHAKVLEQALRSLPDQFRGSTRAGNSNNKRMYRLFTSIMLDISLRRPLLALYRTVATSPHSNRYPEARRGALRCSLAILSHLDALDPAVADVNTVKSRDYLNLFHLICKSDIMQSALIVCFEIRSFNSSPTSSSSESSPDDPFPQTKHSLTRVVENTLNSILQRLGEFGSDLKDILPLAVVLHSVRSDGTPEELRESMIRGAERVLRACRKVMPSIEDAALLNSVARGNDTQQQVPSMLPGPPTWQNLDPSMAQPGQPYTGYGGSQTFGDFNVVPGDLNFADFDMGFAFGDWDMNQYWL</sequence>
<feature type="compositionally biased region" description="Low complexity" evidence="7">
    <location>
        <begin position="80"/>
        <end position="93"/>
    </location>
</feature>
<reference evidence="9 10" key="1">
    <citation type="submission" date="2016-03" db="EMBL/GenBank/DDBJ databases">
        <authorList>
            <person name="Ploux O."/>
        </authorList>
    </citation>
    <scope>NUCLEOTIDE SEQUENCE [LARGE SCALE GENOMIC DNA]</scope>
    <source>
        <strain evidence="9 10">UAMH 11012</strain>
    </source>
</reference>
<feature type="compositionally biased region" description="Basic and acidic residues" evidence="7">
    <location>
        <begin position="140"/>
        <end position="149"/>
    </location>
</feature>
<feature type="compositionally biased region" description="Polar residues" evidence="7">
    <location>
        <begin position="174"/>
        <end position="183"/>
    </location>
</feature>
<dbReference type="GO" id="GO:0001228">
    <property type="term" value="F:DNA-binding transcription activator activity, RNA polymerase II-specific"/>
    <property type="evidence" value="ECO:0007669"/>
    <property type="project" value="TreeGrafter"/>
</dbReference>
<dbReference type="GO" id="GO:0008270">
    <property type="term" value="F:zinc ion binding"/>
    <property type="evidence" value="ECO:0007669"/>
    <property type="project" value="InterPro"/>
</dbReference>
<dbReference type="PROSITE" id="PS50048">
    <property type="entry name" value="ZN2_CY6_FUNGAL_2"/>
    <property type="match status" value="1"/>
</dbReference>
<dbReference type="GO" id="GO:0006351">
    <property type="term" value="P:DNA-templated transcription"/>
    <property type="evidence" value="ECO:0007669"/>
    <property type="project" value="InterPro"/>
</dbReference>
<protein>
    <recommendedName>
        <fullName evidence="8">Zn(2)-C6 fungal-type domain-containing protein</fullName>
    </recommendedName>
</protein>
<keyword evidence="2" id="KW-0862">Zinc</keyword>
<gene>
    <name evidence="9" type="ORF">PAC_03476</name>
</gene>
<dbReference type="CDD" id="cd00067">
    <property type="entry name" value="GAL4"/>
    <property type="match status" value="1"/>
</dbReference>
<dbReference type="InterPro" id="IPR001138">
    <property type="entry name" value="Zn2Cys6_DnaBD"/>
</dbReference>
<evidence type="ECO:0000256" key="7">
    <source>
        <dbReference type="SAM" id="MobiDB-lite"/>
    </source>
</evidence>
<name>A0A1L7WLE6_9HELO</name>
<evidence type="ECO:0000256" key="5">
    <source>
        <dbReference type="ARBA" id="ARBA00023163"/>
    </source>
</evidence>
<dbReference type="Pfam" id="PF00172">
    <property type="entry name" value="Zn_clus"/>
    <property type="match status" value="1"/>
</dbReference>
<dbReference type="EMBL" id="FJOG01000004">
    <property type="protein sequence ID" value="CZR53596.1"/>
    <property type="molecule type" value="Genomic_DNA"/>
</dbReference>
<feature type="compositionally biased region" description="Polar residues" evidence="7">
    <location>
        <begin position="67"/>
        <end position="78"/>
    </location>
</feature>
<dbReference type="SMART" id="SM00066">
    <property type="entry name" value="GAL4"/>
    <property type="match status" value="1"/>
</dbReference>
<evidence type="ECO:0000313" key="9">
    <source>
        <dbReference type="EMBL" id="CZR53596.1"/>
    </source>
</evidence>
<accession>A0A1L7WLE6</accession>
<evidence type="ECO:0000256" key="4">
    <source>
        <dbReference type="ARBA" id="ARBA00023125"/>
    </source>
</evidence>
<keyword evidence="5" id="KW-0804">Transcription</keyword>
<feature type="compositionally biased region" description="Basic and acidic residues" evidence="7">
    <location>
        <begin position="116"/>
        <end position="132"/>
    </location>
</feature>